<protein>
    <recommendedName>
        <fullName evidence="5">Nucleic acid-binding protein</fullName>
    </recommendedName>
</protein>
<dbReference type="AlphaFoldDB" id="A0A143YZ55"/>
<reference evidence="2 4" key="2">
    <citation type="submission" date="2016-10" db="EMBL/GenBank/DDBJ databases">
        <authorList>
            <person name="Varghese N."/>
            <person name="Submissions S."/>
        </authorList>
    </citation>
    <scope>NUCLEOTIDE SEQUENCE [LARGE SCALE GENOMIC DNA]</scope>
    <source>
        <strain evidence="2 4">DSM 22150</strain>
    </source>
</reference>
<dbReference type="RefSeq" id="WP_068623037.1">
    <property type="nucleotide sequence ID" value="NZ_FJNB01000011.1"/>
</dbReference>
<dbReference type="Proteomes" id="UP000199280">
    <property type="component" value="Unassembled WGS sequence"/>
</dbReference>
<proteinExistence type="predicted"/>
<dbReference type="Proteomes" id="UP000076878">
    <property type="component" value="Unassembled WGS sequence"/>
</dbReference>
<accession>A0A143YZ55</accession>
<gene>
    <name evidence="2" type="ORF">SAMN05216375_10885</name>
    <name evidence="1" type="ORF">TR210_1645</name>
</gene>
<evidence type="ECO:0000313" key="4">
    <source>
        <dbReference type="Proteomes" id="UP000199280"/>
    </source>
</evidence>
<evidence type="ECO:0008006" key="5">
    <source>
        <dbReference type="Google" id="ProtNLM"/>
    </source>
</evidence>
<dbReference type="OrthoDB" id="1644422at2"/>
<evidence type="ECO:0000313" key="1">
    <source>
        <dbReference type="EMBL" id="CZQ99397.1"/>
    </source>
</evidence>
<reference evidence="1 3" key="1">
    <citation type="submission" date="2016-02" db="EMBL/GenBank/DDBJ databases">
        <authorList>
            <person name="Wen L."/>
            <person name="He K."/>
            <person name="Yang H."/>
        </authorList>
    </citation>
    <scope>NUCLEOTIDE SEQUENCE [LARGE SCALE GENOMIC DNA]</scope>
    <source>
        <strain evidence="1">Trichococcus_R210</strain>
    </source>
</reference>
<name>A0A143YZ55_9LACT</name>
<organism evidence="1 3">
    <name type="scientific">Trichococcus ilyis</name>
    <dbReference type="NCBI Taxonomy" id="640938"/>
    <lineage>
        <taxon>Bacteria</taxon>
        <taxon>Bacillati</taxon>
        <taxon>Bacillota</taxon>
        <taxon>Bacilli</taxon>
        <taxon>Lactobacillales</taxon>
        <taxon>Carnobacteriaceae</taxon>
        <taxon>Trichococcus</taxon>
    </lineage>
</organism>
<evidence type="ECO:0000313" key="3">
    <source>
        <dbReference type="Proteomes" id="UP000076878"/>
    </source>
</evidence>
<sequence length="66" mass="7145">MAKCTDCNVDLIEGLGLYSQGVYLVELAKEKTLNGYAKAALEAAVCPQCGKVSFYMPEEQLAKLVD</sequence>
<keyword evidence="4" id="KW-1185">Reference proteome</keyword>
<evidence type="ECO:0000313" key="2">
    <source>
        <dbReference type="EMBL" id="SEJ15219.1"/>
    </source>
</evidence>
<dbReference type="EMBL" id="FNYT01000008">
    <property type="protein sequence ID" value="SEJ15219.1"/>
    <property type="molecule type" value="Genomic_DNA"/>
</dbReference>
<dbReference type="EMBL" id="FJNB01000011">
    <property type="protein sequence ID" value="CZQ99397.1"/>
    <property type="molecule type" value="Genomic_DNA"/>
</dbReference>